<protein>
    <submittedName>
        <fullName evidence="2">Helix-turn-helix</fullName>
    </submittedName>
</protein>
<dbReference type="AlphaFoldDB" id="A0A1Y6DCP2"/>
<dbReference type="GO" id="GO:0003677">
    <property type="term" value="F:DNA binding"/>
    <property type="evidence" value="ECO:0007669"/>
    <property type="project" value="InterPro"/>
</dbReference>
<evidence type="ECO:0000313" key="2">
    <source>
        <dbReference type="EMBL" id="SMF97824.1"/>
    </source>
</evidence>
<dbReference type="Pfam" id="PF01381">
    <property type="entry name" value="HTH_3"/>
    <property type="match status" value="1"/>
</dbReference>
<dbReference type="Gene3D" id="1.10.260.40">
    <property type="entry name" value="lambda repressor-like DNA-binding domains"/>
    <property type="match status" value="1"/>
</dbReference>
<sequence>MAKSIYRMEGAIFSNILTEARERAGLSQARLAERLGCPQSRIARIETNQRRLDFVECYEYCAALGMSLSDLVAEFERRIALRGP</sequence>
<dbReference type="SUPFAM" id="SSF47413">
    <property type="entry name" value="lambda repressor-like DNA-binding domains"/>
    <property type="match status" value="1"/>
</dbReference>
<dbReference type="InterPro" id="IPR001387">
    <property type="entry name" value="Cro/C1-type_HTH"/>
</dbReference>
<feature type="domain" description="HTH cro/C1-type" evidence="1">
    <location>
        <begin position="17"/>
        <end position="71"/>
    </location>
</feature>
<reference evidence="2 3" key="1">
    <citation type="submission" date="2016-12" db="EMBL/GenBank/DDBJ databases">
        <authorList>
            <person name="Song W.-J."/>
            <person name="Kurnit D.M."/>
        </authorList>
    </citation>
    <scope>NUCLEOTIDE SEQUENCE [LARGE SCALE GENOMIC DNA]</scope>
    <source>
        <strain evidence="2 3">175</strain>
    </source>
</reference>
<organism evidence="2 3">
    <name type="scientific">Methylomagnum ishizawai</name>
    <dbReference type="NCBI Taxonomy" id="1760988"/>
    <lineage>
        <taxon>Bacteria</taxon>
        <taxon>Pseudomonadati</taxon>
        <taxon>Pseudomonadota</taxon>
        <taxon>Gammaproteobacteria</taxon>
        <taxon>Methylococcales</taxon>
        <taxon>Methylococcaceae</taxon>
        <taxon>Methylomagnum</taxon>
    </lineage>
</organism>
<dbReference type="Proteomes" id="UP000192923">
    <property type="component" value="Unassembled WGS sequence"/>
</dbReference>
<dbReference type="EMBL" id="FXAM01000005">
    <property type="protein sequence ID" value="SMF97824.1"/>
    <property type="molecule type" value="Genomic_DNA"/>
</dbReference>
<evidence type="ECO:0000259" key="1">
    <source>
        <dbReference type="PROSITE" id="PS50943"/>
    </source>
</evidence>
<dbReference type="STRING" id="1760988.SAMN02949497_4793"/>
<dbReference type="PROSITE" id="PS50943">
    <property type="entry name" value="HTH_CROC1"/>
    <property type="match status" value="1"/>
</dbReference>
<name>A0A1Y6DCP2_9GAMM</name>
<proteinExistence type="predicted"/>
<dbReference type="RefSeq" id="WP_217807397.1">
    <property type="nucleotide sequence ID" value="NZ_FXAM01000005.1"/>
</dbReference>
<gene>
    <name evidence="2" type="ORF">SAMN02949497_4793</name>
</gene>
<evidence type="ECO:0000313" key="3">
    <source>
        <dbReference type="Proteomes" id="UP000192923"/>
    </source>
</evidence>
<dbReference type="SMART" id="SM00530">
    <property type="entry name" value="HTH_XRE"/>
    <property type="match status" value="1"/>
</dbReference>
<dbReference type="InterPro" id="IPR010982">
    <property type="entry name" value="Lambda_DNA-bd_dom_sf"/>
</dbReference>
<accession>A0A1Y6DCP2</accession>
<keyword evidence="3" id="KW-1185">Reference proteome</keyword>
<dbReference type="CDD" id="cd00093">
    <property type="entry name" value="HTH_XRE"/>
    <property type="match status" value="1"/>
</dbReference>